<comment type="caution">
    <text evidence="2">The sequence shown here is derived from an EMBL/GenBank/DDBJ whole genome shotgun (WGS) entry which is preliminary data.</text>
</comment>
<dbReference type="EMBL" id="JAGPXC010000002">
    <property type="protein sequence ID" value="KAH6657400.1"/>
    <property type="molecule type" value="Genomic_DNA"/>
</dbReference>
<proteinExistence type="predicted"/>
<protein>
    <submittedName>
        <fullName evidence="2">Uncharacterized protein</fullName>
    </submittedName>
</protein>
<sequence length="282" mass="29681">MGSEEEASKRLSGPPEDAPPPYSEVPVQSSSGSTAHRAPNPSANKTQSKQSPPQIPQAQINRQFPPAFSVYSAGAFVRTYTLGEHQSQPLCAISTHSGWSGQPDVVLHSGPSESSPPLAGVDSGAFTRSASVELPPLPGSGQRAAVEDVEFQGIGHGTHSFSIEVGVTGRREPFEWRHSHGAEVDALGGYGSGWKLIRLATDAPDGMPSKAQSVGGGSRSTDKKEVVAVWAGASMSVSKILNFRFVGSGATGVLGERWAVMAVITALRIWDKERKAKRNNAS</sequence>
<reference evidence="2" key="1">
    <citation type="journal article" date="2021" name="Nat. Commun.">
        <title>Genetic determinants of endophytism in the Arabidopsis root mycobiome.</title>
        <authorList>
            <person name="Mesny F."/>
            <person name="Miyauchi S."/>
            <person name="Thiergart T."/>
            <person name="Pickel B."/>
            <person name="Atanasova L."/>
            <person name="Karlsson M."/>
            <person name="Huettel B."/>
            <person name="Barry K.W."/>
            <person name="Haridas S."/>
            <person name="Chen C."/>
            <person name="Bauer D."/>
            <person name="Andreopoulos W."/>
            <person name="Pangilinan J."/>
            <person name="LaButti K."/>
            <person name="Riley R."/>
            <person name="Lipzen A."/>
            <person name="Clum A."/>
            <person name="Drula E."/>
            <person name="Henrissat B."/>
            <person name="Kohler A."/>
            <person name="Grigoriev I.V."/>
            <person name="Martin F.M."/>
            <person name="Hacquard S."/>
        </authorList>
    </citation>
    <scope>NUCLEOTIDE SEQUENCE</scope>
    <source>
        <strain evidence="2">MPI-SDFR-AT-0073</strain>
    </source>
</reference>
<dbReference type="OrthoDB" id="5073671at2759"/>
<accession>A0A9P8UR12</accession>
<evidence type="ECO:0000313" key="2">
    <source>
        <dbReference type="EMBL" id="KAH6657400.1"/>
    </source>
</evidence>
<evidence type="ECO:0000256" key="1">
    <source>
        <dbReference type="SAM" id="MobiDB-lite"/>
    </source>
</evidence>
<organism evidence="2 3">
    <name type="scientific">Truncatella angustata</name>
    <dbReference type="NCBI Taxonomy" id="152316"/>
    <lineage>
        <taxon>Eukaryota</taxon>
        <taxon>Fungi</taxon>
        <taxon>Dikarya</taxon>
        <taxon>Ascomycota</taxon>
        <taxon>Pezizomycotina</taxon>
        <taxon>Sordariomycetes</taxon>
        <taxon>Xylariomycetidae</taxon>
        <taxon>Amphisphaeriales</taxon>
        <taxon>Sporocadaceae</taxon>
        <taxon>Truncatella</taxon>
    </lineage>
</organism>
<gene>
    <name evidence="2" type="ORF">BKA67DRAFT_655674</name>
</gene>
<dbReference type="GeneID" id="70135692"/>
<keyword evidence="3" id="KW-1185">Reference proteome</keyword>
<evidence type="ECO:0000313" key="3">
    <source>
        <dbReference type="Proteomes" id="UP000758603"/>
    </source>
</evidence>
<dbReference type="RefSeq" id="XP_045961634.1">
    <property type="nucleotide sequence ID" value="XM_046106801.1"/>
</dbReference>
<feature type="compositionally biased region" description="Polar residues" evidence="1">
    <location>
        <begin position="41"/>
        <end position="56"/>
    </location>
</feature>
<dbReference type="Proteomes" id="UP000758603">
    <property type="component" value="Unassembled WGS sequence"/>
</dbReference>
<dbReference type="AlphaFoldDB" id="A0A9P8UR12"/>
<name>A0A9P8UR12_9PEZI</name>
<feature type="region of interest" description="Disordered" evidence="1">
    <location>
        <begin position="1"/>
        <end position="56"/>
    </location>
</feature>